<evidence type="ECO:0000256" key="6">
    <source>
        <dbReference type="HAMAP-Rule" id="MF_00362"/>
    </source>
</evidence>
<comment type="function">
    <text evidence="1 6">Forms part of the ribosomal stalk, playing a central role in the interaction of the ribosome with GTP-bound translation factors.</text>
</comment>
<accession>A0A4D6YK52</accession>
<dbReference type="Proteomes" id="UP000298603">
    <property type="component" value="Chromosome"/>
</dbReference>
<keyword evidence="6" id="KW-0699">rRNA-binding</keyword>
<dbReference type="PANTHER" id="PTHR11560">
    <property type="entry name" value="39S RIBOSOMAL PROTEIN L10, MITOCHONDRIAL"/>
    <property type="match status" value="1"/>
</dbReference>
<dbReference type="EMBL" id="CP032996">
    <property type="protein sequence ID" value="QCI27041.1"/>
    <property type="molecule type" value="Genomic_DNA"/>
</dbReference>
<evidence type="ECO:0000313" key="8">
    <source>
        <dbReference type="Proteomes" id="UP000298603"/>
    </source>
</evidence>
<comment type="subunit">
    <text evidence="6">Part of the ribosomal stalk of the 50S ribosomal subunit. The N-terminus interacts with L11 and the large rRNA to form the base of the stalk. The C-terminus forms an elongated spine to which L12 dimers bind in a sequential fashion forming a multimeric L10(L12)X complex.</text>
</comment>
<dbReference type="OrthoDB" id="9808307at2"/>
<dbReference type="Pfam" id="PF00466">
    <property type="entry name" value="Ribosomal_L10"/>
    <property type="match status" value="1"/>
</dbReference>
<organism evidence="7 8">
    <name type="scientific">Buchnera aphidicola</name>
    <name type="common">Therioaphis trifolii</name>
    <dbReference type="NCBI Taxonomy" id="1241884"/>
    <lineage>
        <taxon>Bacteria</taxon>
        <taxon>Pseudomonadati</taxon>
        <taxon>Pseudomonadota</taxon>
        <taxon>Gammaproteobacteria</taxon>
        <taxon>Enterobacterales</taxon>
        <taxon>Erwiniaceae</taxon>
        <taxon>Buchnera</taxon>
    </lineage>
</organism>
<dbReference type="InterPro" id="IPR043141">
    <property type="entry name" value="Ribosomal_uL10-like_sf"/>
</dbReference>
<dbReference type="AlphaFoldDB" id="A0A4D6YK52"/>
<proteinExistence type="inferred from homology"/>
<dbReference type="InterPro" id="IPR047865">
    <property type="entry name" value="Ribosomal_uL10_bac_type"/>
</dbReference>
<comment type="similarity">
    <text evidence="2 6">Belongs to the universal ribosomal protein uL10 family.</text>
</comment>
<sequence length="171" mass="19097">MALKIKKKKEIINKINKIAKIALSAVIATSKNISVNKITELRKISRIENVFICVIKNTLLKISLKKTHLECLNKIISGPIIIGFSLKNPESTAKIFKNFSKENKKFKIITAALNKKLLSKDEIEKLATLPSLKEALTHVIITIKNATIGKLFSILLAIKENNIKINTNVVN</sequence>
<dbReference type="Gene3D" id="3.30.70.1730">
    <property type="match status" value="1"/>
</dbReference>
<dbReference type="GO" id="GO:0070180">
    <property type="term" value="F:large ribosomal subunit rRNA binding"/>
    <property type="evidence" value="ECO:0007669"/>
    <property type="project" value="UniProtKB-UniRule"/>
</dbReference>
<evidence type="ECO:0000313" key="7">
    <source>
        <dbReference type="EMBL" id="QCI27041.1"/>
    </source>
</evidence>
<dbReference type="SUPFAM" id="SSF160369">
    <property type="entry name" value="Ribosomal protein L10-like"/>
    <property type="match status" value="1"/>
</dbReference>
<dbReference type="GO" id="GO:1990904">
    <property type="term" value="C:ribonucleoprotein complex"/>
    <property type="evidence" value="ECO:0007669"/>
    <property type="project" value="UniProtKB-KW"/>
</dbReference>
<protein>
    <recommendedName>
        <fullName evidence="5 6">Large ribosomal subunit protein uL10</fullName>
    </recommendedName>
</protein>
<dbReference type="InterPro" id="IPR022973">
    <property type="entry name" value="Ribosomal_uL10_bac"/>
</dbReference>
<dbReference type="GO" id="GO:0006412">
    <property type="term" value="P:translation"/>
    <property type="evidence" value="ECO:0007669"/>
    <property type="project" value="UniProtKB-UniRule"/>
</dbReference>
<keyword evidence="4 6" id="KW-0687">Ribonucleoprotein</keyword>
<dbReference type="CDD" id="cd05797">
    <property type="entry name" value="Ribosomal_L10"/>
    <property type="match status" value="1"/>
</dbReference>
<gene>
    <name evidence="6" type="primary">rplJ</name>
    <name evidence="7" type="ORF">D9V81_00155</name>
</gene>
<dbReference type="HAMAP" id="MF_00362">
    <property type="entry name" value="Ribosomal_uL10"/>
    <property type="match status" value="1"/>
</dbReference>
<evidence type="ECO:0000256" key="5">
    <source>
        <dbReference type="ARBA" id="ARBA00035202"/>
    </source>
</evidence>
<keyword evidence="3 6" id="KW-0689">Ribosomal protein</keyword>
<reference evidence="7 8" key="1">
    <citation type="submission" date="2018-10" db="EMBL/GenBank/DDBJ databases">
        <title>Comparative functional genomics of the obligate endosymbiont Buchnera aphidicola.</title>
        <authorList>
            <person name="Chong R.A."/>
        </authorList>
    </citation>
    <scope>NUCLEOTIDE SEQUENCE [LARGE SCALE GENOMIC DNA]</scope>
    <source>
        <strain evidence="7 8">Tma</strain>
    </source>
</reference>
<dbReference type="RefSeq" id="WP_158349307.1">
    <property type="nucleotide sequence ID" value="NZ_CP032996.1"/>
</dbReference>
<evidence type="ECO:0000256" key="2">
    <source>
        <dbReference type="ARBA" id="ARBA00008889"/>
    </source>
</evidence>
<keyword evidence="8" id="KW-1185">Reference proteome</keyword>
<dbReference type="GO" id="GO:0005840">
    <property type="term" value="C:ribosome"/>
    <property type="evidence" value="ECO:0007669"/>
    <property type="project" value="UniProtKB-KW"/>
</dbReference>
<evidence type="ECO:0000256" key="4">
    <source>
        <dbReference type="ARBA" id="ARBA00023274"/>
    </source>
</evidence>
<dbReference type="InterPro" id="IPR001790">
    <property type="entry name" value="Ribosomal_uL10"/>
</dbReference>
<name>A0A4D6YK52_9GAMM</name>
<dbReference type="NCBIfam" id="NF000955">
    <property type="entry name" value="PRK00099.1-1"/>
    <property type="match status" value="1"/>
</dbReference>
<keyword evidence="6" id="KW-0694">RNA-binding</keyword>
<evidence type="ECO:0000256" key="3">
    <source>
        <dbReference type="ARBA" id="ARBA00022980"/>
    </source>
</evidence>
<evidence type="ECO:0000256" key="1">
    <source>
        <dbReference type="ARBA" id="ARBA00002633"/>
    </source>
</evidence>